<evidence type="ECO:0000256" key="11">
    <source>
        <dbReference type="ARBA" id="ARBA00048628"/>
    </source>
</evidence>
<dbReference type="NCBIfam" id="TIGR00676">
    <property type="entry name" value="fadh2"/>
    <property type="match status" value="1"/>
</dbReference>
<evidence type="ECO:0000256" key="1">
    <source>
        <dbReference type="ARBA" id="ARBA00001974"/>
    </source>
</evidence>
<dbReference type="PANTHER" id="PTHR45754">
    <property type="entry name" value="METHYLENETETRAHYDROFOLATE REDUCTASE"/>
    <property type="match status" value="1"/>
</dbReference>
<dbReference type="CDD" id="cd00537">
    <property type="entry name" value="MTHFR"/>
    <property type="match status" value="1"/>
</dbReference>
<reference evidence="13 14" key="1">
    <citation type="submission" date="2020-04" db="EMBL/GenBank/DDBJ databases">
        <authorList>
            <person name="Hitch T.C.A."/>
            <person name="Wylensek D."/>
            <person name="Clavel T."/>
        </authorList>
    </citation>
    <scope>NUCLEOTIDE SEQUENCE [LARGE SCALE GENOMIC DNA]</scope>
    <source>
        <strain evidence="13 14">WCA-380-WT-3C</strain>
    </source>
</reference>
<organism evidence="13 14">
    <name type="scientific">Enterococcus cecorum</name>
    <dbReference type="NCBI Taxonomy" id="44008"/>
    <lineage>
        <taxon>Bacteria</taxon>
        <taxon>Bacillati</taxon>
        <taxon>Bacillota</taxon>
        <taxon>Bacilli</taxon>
        <taxon>Lactobacillales</taxon>
        <taxon>Enterococcaceae</taxon>
        <taxon>Enterococcus</taxon>
    </lineage>
</organism>
<dbReference type="RefSeq" id="WP_047341537.1">
    <property type="nucleotide sequence ID" value="NZ_CP144495.1"/>
</dbReference>
<evidence type="ECO:0000256" key="6">
    <source>
        <dbReference type="ARBA" id="ARBA00022827"/>
    </source>
</evidence>
<dbReference type="GO" id="GO:0009086">
    <property type="term" value="P:methionine biosynthetic process"/>
    <property type="evidence" value="ECO:0007669"/>
    <property type="project" value="UniProtKB-KW"/>
</dbReference>
<dbReference type="SUPFAM" id="SSF51730">
    <property type="entry name" value="FAD-linked oxidoreductase"/>
    <property type="match status" value="1"/>
</dbReference>
<keyword evidence="4" id="KW-0028">Amino-acid biosynthesis</keyword>
<name>A0A0I9WG98_9ENTE</name>
<protein>
    <recommendedName>
        <fullName evidence="12">Methylenetetrahydrofolate reductase</fullName>
        <ecNumber evidence="12">1.5.1.54</ecNumber>
    </recommendedName>
</protein>
<dbReference type="GO" id="GO:0005829">
    <property type="term" value="C:cytosol"/>
    <property type="evidence" value="ECO:0007669"/>
    <property type="project" value="InterPro"/>
</dbReference>
<keyword evidence="5 12" id="KW-0285">Flavoprotein</keyword>
<sequence>MGKPSLSFEIFPPNSMVGEERLIQTLSQLKGLCPDFISVTCSNQQANFIDTTLNVADYVQNQLKIPAIAHLPALYLTAKEVDYILKALHQRDISQILALRGDYIENKVQPNDFHYASELMDYIQEKDSSFKISGACYPEMHPDSKNRVEDILNLKRKVESGCQQLITQLFFDNDTFYRFQESCALSGINVPILAGIMPIINRKQAIRLIQTCQTKVPRKFMAILEKYEYQPESLKEAGLAYALDQIVDLVTQDAEGIHLYTMNQAETARYIYQATTAIFQNLSHAS</sequence>
<evidence type="ECO:0000256" key="3">
    <source>
        <dbReference type="ARBA" id="ARBA00006743"/>
    </source>
</evidence>
<evidence type="ECO:0000313" key="14">
    <source>
        <dbReference type="Proteomes" id="UP000588071"/>
    </source>
</evidence>
<gene>
    <name evidence="13" type="primary">metF</name>
    <name evidence="13" type="ORF">HF857_05175</name>
</gene>
<dbReference type="InterPro" id="IPR003171">
    <property type="entry name" value="Mehydrof_redctse-like"/>
</dbReference>
<evidence type="ECO:0000256" key="4">
    <source>
        <dbReference type="ARBA" id="ARBA00022605"/>
    </source>
</evidence>
<evidence type="ECO:0000256" key="2">
    <source>
        <dbReference type="ARBA" id="ARBA00004777"/>
    </source>
</evidence>
<dbReference type="Pfam" id="PF02219">
    <property type="entry name" value="MTHFR"/>
    <property type="match status" value="1"/>
</dbReference>
<dbReference type="EC" id="1.5.1.54" evidence="12"/>
<comment type="caution">
    <text evidence="13">The sequence shown here is derived from an EMBL/GenBank/DDBJ whole genome shotgun (WGS) entry which is preliminary data.</text>
</comment>
<accession>A0A0I9WG98</accession>
<keyword evidence="7 12" id="KW-0560">Oxidoreductase</keyword>
<comment type="pathway">
    <text evidence="10">Amino-acid biosynthesis; L-methionine biosynthesis via de novo pathway.</text>
</comment>
<comment type="catalytic activity">
    <reaction evidence="11">
        <text>(6S)-5-methyl-5,6,7,8-tetrahydrofolate + NAD(+) = (6R)-5,10-methylene-5,6,7,8-tetrahydrofolate + NADH + H(+)</text>
        <dbReference type="Rhea" id="RHEA:19821"/>
        <dbReference type="ChEBI" id="CHEBI:15378"/>
        <dbReference type="ChEBI" id="CHEBI:15636"/>
        <dbReference type="ChEBI" id="CHEBI:18608"/>
        <dbReference type="ChEBI" id="CHEBI:57540"/>
        <dbReference type="ChEBI" id="CHEBI:57945"/>
        <dbReference type="EC" id="1.5.1.54"/>
    </reaction>
    <physiologicalReaction direction="right-to-left" evidence="11">
        <dbReference type="Rhea" id="RHEA:19823"/>
    </physiologicalReaction>
</comment>
<dbReference type="GO" id="GO:0106312">
    <property type="term" value="F:methylenetetrahydrofolate reductase (NADH) activity"/>
    <property type="evidence" value="ECO:0007669"/>
    <property type="project" value="UniProtKB-EC"/>
</dbReference>
<keyword evidence="9" id="KW-0486">Methionine biosynthesis</keyword>
<evidence type="ECO:0000256" key="10">
    <source>
        <dbReference type="ARBA" id="ARBA00034478"/>
    </source>
</evidence>
<dbReference type="AlphaFoldDB" id="A0A0I9WG98"/>
<evidence type="ECO:0000256" key="8">
    <source>
        <dbReference type="ARBA" id="ARBA00023027"/>
    </source>
</evidence>
<comment type="pathway">
    <text evidence="2 12">One-carbon metabolism; tetrahydrofolate interconversion.</text>
</comment>
<dbReference type="GO" id="GO:0035999">
    <property type="term" value="P:tetrahydrofolate interconversion"/>
    <property type="evidence" value="ECO:0007669"/>
    <property type="project" value="UniProtKB-UniPathway"/>
</dbReference>
<keyword evidence="6 12" id="KW-0274">FAD</keyword>
<dbReference type="Proteomes" id="UP000588071">
    <property type="component" value="Unassembled WGS sequence"/>
</dbReference>
<dbReference type="InterPro" id="IPR004620">
    <property type="entry name" value="MTHF_reductase_bac"/>
</dbReference>
<comment type="cofactor">
    <cofactor evidence="1 12">
        <name>FAD</name>
        <dbReference type="ChEBI" id="CHEBI:57692"/>
    </cofactor>
</comment>
<dbReference type="EMBL" id="JABAFV010000006">
    <property type="protein sequence ID" value="NME49643.1"/>
    <property type="molecule type" value="Genomic_DNA"/>
</dbReference>
<comment type="similarity">
    <text evidence="3 12">Belongs to the methylenetetrahydrofolate reductase family.</text>
</comment>
<keyword evidence="8" id="KW-0520">NAD</keyword>
<evidence type="ECO:0000256" key="7">
    <source>
        <dbReference type="ARBA" id="ARBA00023002"/>
    </source>
</evidence>
<dbReference type="InterPro" id="IPR029041">
    <property type="entry name" value="FAD-linked_oxidoreductase-like"/>
</dbReference>
<dbReference type="UniPathway" id="UPA00193"/>
<dbReference type="GO" id="GO:0071949">
    <property type="term" value="F:FAD binding"/>
    <property type="evidence" value="ECO:0007669"/>
    <property type="project" value="TreeGrafter"/>
</dbReference>
<evidence type="ECO:0000256" key="12">
    <source>
        <dbReference type="RuleBase" id="RU003862"/>
    </source>
</evidence>
<dbReference type="Gene3D" id="3.20.20.220">
    <property type="match status" value="1"/>
</dbReference>
<evidence type="ECO:0000313" key="13">
    <source>
        <dbReference type="EMBL" id="NME49643.1"/>
    </source>
</evidence>
<proteinExistence type="inferred from homology"/>
<evidence type="ECO:0000256" key="5">
    <source>
        <dbReference type="ARBA" id="ARBA00022630"/>
    </source>
</evidence>
<dbReference type="PANTHER" id="PTHR45754:SF3">
    <property type="entry name" value="METHYLENETETRAHYDROFOLATE REDUCTASE (NADPH)"/>
    <property type="match status" value="1"/>
</dbReference>
<evidence type="ECO:0000256" key="9">
    <source>
        <dbReference type="ARBA" id="ARBA00023167"/>
    </source>
</evidence>